<dbReference type="Gene3D" id="3.40.50.410">
    <property type="entry name" value="von Willebrand factor, type A domain"/>
    <property type="match status" value="5"/>
</dbReference>
<dbReference type="InterPro" id="IPR002035">
    <property type="entry name" value="VWF_A"/>
</dbReference>
<feature type="domain" description="EGF-like" evidence="8">
    <location>
        <begin position="882"/>
        <end position="918"/>
    </location>
</feature>
<feature type="domain" description="VWFA" evidence="9">
    <location>
        <begin position="926"/>
        <end position="1108"/>
    </location>
</feature>
<dbReference type="Pfam" id="PF12661">
    <property type="entry name" value="hEGF"/>
    <property type="match status" value="1"/>
</dbReference>
<dbReference type="PROSITE" id="PS00010">
    <property type="entry name" value="ASX_HYDROXYL"/>
    <property type="match status" value="2"/>
</dbReference>
<dbReference type="PROSITE" id="PS00022">
    <property type="entry name" value="EGF_1"/>
    <property type="match status" value="3"/>
</dbReference>
<accession>R7UXV3</accession>
<evidence type="ECO:0000256" key="5">
    <source>
        <dbReference type="ARBA" id="ARBA00023180"/>
    </source>
</evidence>
<dbReference type="InterPro" id="IPR013032">
    <property type="entry name" value="EGF-like_CS"/>
</dbReference>
<dbReference type="OrthoDB" id="6132182at2759"/>
<evidence type="ECO:0000256" key="7">
    <source>
        <dbReference type="SAM" id="SignalP"/>
    </source>
</evidence>
<feature type="domain" description="VWFA" evidence="9">
    <location>
        <begin position="465"/>
        <end position="644"/>
    </location>
</feature>
<dbReference type="STRING" id="283909.R7UXV3"/>
<dbReference type="PROSITE" id="PS01187">
    <property type="entry name" value="EGF_CA"/>
    <property type="match status" value="1"/>
</dbReference>
<evidence type="ECO:0000259" key="9">
    <source>
        <dbReference type="PROSITE" id="PS50234"/>
    </source>
</evidence>
<proteinExistence type="predicted"/>
<keyword evidence="1 6" id="KW-0245">EGF-like domain</keyword>
<dbReference type="GO" id="GO:0051240">
    <property type="term" value="P:positive regulation of multicellular organismal process"/>
    <property type="evidence" value="ECO:0007669"/>
    <property type="project" value="UniProtKB-ARBA"/>
</dbReference>
<dbReference type="InterPro" id="IPR000152">
    <property type="entry name" value="EGF-type_Asp/Asn_hydroxyl_site"/>
</dbReference>
<feature type="domain" description="EGF-like" evidence="8">
    <location>
        <begin position="647"/>
        <end position="683"/>
    </location>
</feature>
<evidence type="ECO:0000313" key="11">
    <source>
        <dbReference type="EnsemblMetazoa" id="CapteP228895"/>
    </source>
</evidence>
<feature type="chain" id="PRO_5008788536" evidence="7">
    <location>
        <begin position="30"/>
        <end position="1118"/>
    </location>
</feature>
<feature type="disulfide bond" evidence="6">
    <location>
        <begin position="673"/>
        <end position="682"/>
    </location>
</feature>
<dbReference type="InterPro" id="IPR050525">
    <property type="entry name" value="ECM_Assembly_Org"/>
</dbReference>
<dbReference type="GO" id="GO:0003008">
    <property type="term" value="P:system process"/>
    <property type="evidence" value="ECO:0007669"/>
    <property type="project" value="UniProtKB-ARBA"/>
</dbReference>
<evidence type="ECO:0000256" key="2">
    <source>
        <dbReference type="ARBA" id="ARBA00022729"/>
    </source>
</evidence>
<evidence type="ECO:0000259" key="8">
    <source>
        <dbReference type="PROSITE" id="PS50026"/>
    </source>
</evidence>
<dbReference type="Gene3D" id="2.10.25.10">
    <property type="entry name" value="Laminin"/>
    <property type="match status" value="3"/>
</dbReference>
<dbReference type="Pfam" id="PF00008">
    <property type="entry name" value="EGF"/>
    <property type="match status" value="1"/>
</dbReference>
<keyword evidence="5" id="KW-0325">Glycoprotein</keyword>
<dbReference type="HOGENOM" id="CLU_003792_0_0_1"/>
<dbReference type="PROSITE" id="PS50026">
    <property type="entry name" value="EGF_3"/>
    <property type="match status" value="3"/>
</dbReference>
<feature type="domain" description="EGF-like" evidence="8">
    <location>
        <begin position="421"/>
        <end position="457"/>
    </location>
</feature>
<dbReference type="InterPro" id="IPR036465">
    <property type="entry name" value="vWFA_dom_sf"/>
</dbReference>
<dbReference type="OMA" id="HINRITY"/>
<feature type="signal peptide" evidence="7">
    <location>
        <begin position="1"/>
        <end position="29"/>
    </location>
</feature>
<reference evidence="11" key="3">
    <citation type="submission" date="2015-06" db="UniProtKB">
        <authorList>
            <consortium name="EnsemblMetazoa"/>
        </authorList>
    </citation>
    <scope>IDENTIFICATION</scope>
</reference>
<dbReference type="GO" id="GO:0005509">
    <property type="term" value="F:calcium ion binding"/>
    <property type="evidence" value="ECO:0007669"/>
    <property type="project" value="InterPro"/>
</dbReference>
<reference evidence="10 12" key="2">
    <citation type="journal article" date="2013" name="Nature">
        <title>Insights into bilaterian evolution from three spiralian genomes.</title>
        <authorList>
            <person name="Simakov O."/>
            <person name="Marletaz F."/>
            <person name="Cho S.J."/>
            <person name="Edsinger-Gonzales E."/>
            <person name="Havlak P."/>
            <person name="Hellsten U."/>
            <person name="Kuo D.H."/>
            <person name="Larsson T."/>
            <person name="Lv J."/>
            <person name="Arendt D."/>
            <person name="Savage R."/>
            <person name="Osoegawa K."/>
            <person name="de Jong P."/>
            <person name="Grimwood J."/>
            <person name="Chapman J.A."/>
            <person name="Shapiro H."/>
            <person name="Aerts A."/>
            <person name="Otillar R.P."/>
            <person name="Terry A.Y."/>
            <person name="Boore J.L."/>
            <person name="Grigoriev I.V."/>
            <person name="Lindberg D.R."/>
            <person name="Seaver E.C."/>
            <person name="Weisblat D.A."/>
            <person name="Putnam N.H."/>
            <person name="Rokhsar D.S."/>
        </authorList>
    </citation>
    <scope>NUCLEOTIDE SEQUENCE</scope>
    <source>
        <strain evidence="10 12">I ESC-2004</strain>
    </source>
</reference>
<dbReference type="InterPro" id="IPR001881">
    <property type="entry name" value="EGF-like_Ca-bd_dom"/>
</dbReference>
<dbReference type="Proteomes" id="UP000014760">
    <property type="component" value="Unassembled WGS sequence"/>
</dbReference>
<comment type="caution">
    <text evidence="6">Lacks conserved residue(s) required for the propagation of feature annotation.</text>
</comment>
<evidence type="ECO:0000256" key="6">
    <source>
        <dbReference type="PROSITE-ProRule" id="PRU00076"/>
    </source>
</evidence>
<dbReference type="SUPFAM" id="SSF53300">
    <property type="entry name" value="vWA-like"/>
    <property type="match status" value="5"/>
</dbReference>
<name>R7UXV3_CAPTE</name>
<dbReference type="PROSITE" id="PS50234">
    <property type="entry name" value="VWFA"/>
    <property type="match status" value="5"/>
</dbReference>
<dbReference type="FunFam" id="2.10.25.10:FF:000122">
    <property type="entry name" value="Protein crumbs homolog 2"/>
    <property type="match status" value="1"/>
</dbReference>
<dbReference type="CDD" id="cd01450">
    <property type="entry name" value="vWFA_subfamily_ECM"/>
    <property type="match status" value="2"/>
</dbReference>
<dbReference type="EMBL" id="KB298780">
    <property type="protein sequence ID" value="ELU08767.1"/>
    <property type="molecule type" value="Genomic_DNA"/>
</dbReference>
<evidence type="ECO:0000313" key="10">
    <source>
        <dbReference type="EMBL" id="ELU08767.1"/>
    </source>
</evidence>
<feature type="disulfide bond" evidence="6">
    <location>
        <begin position="447"/>
        <end position="456"/>
    </location>
</feature>
<gene>
    <name evidence="10" type="ORF">CAPTEDRAFT_228895</name>
</gene>
<feature type="disulfide bond" evidence="6">
    <location>
        <begin position="908"/>
        <end position="917"/>
    </location>
</feature>
<dbReference type="EnsemblMetazoa" id="CapteT228895">
    <property type="protein sequence ID" value="CapteP228895"/>
    <property type="gene ID" value="CapteG228895"/>
</dbReference>
<dbReference type="InterPro" id="IPR000742">
    <property type="entry name" value="EGF"/>
</dbReference>
<keyword evidence="12" id="KW-1185">Reference proteome</keyword>
<protein>
    <submittedName>
        <fullName evidence="10 11">Uncharacterized protein</fullName>
    </submittedName>
</protein>
<evidence type="ECO:0000256" key="1">
    <source>
        <dbReference type="ARBA" id="ARBA00022536"/>
    </source>
</evidence>
<dbReference type="SMART" id="SM00327">
    <property type="entry name" value="VWA"/>
    <property type="match status" value="5"/>
</dbReference>
<dbReference type="PRINTS" id="PR00453">
    <property type="entry name" value="VWFADOMAIN"/>
</dbReference>
<evidence type="ECO:0000256" key="4">
    <source>
        <dbReference type="ARBA" id="ARBA00023157"/>
    </source>
</evidence>
<dbReference type="CDD" id="cd00198">
    <property type="entry name" value="vWFA"/>
    <property type="match status" value="1"/>
</dbReference>
<evidence type="ECO:0000256" key="3">
    <source>
        <dbReference type="ARBA" id="ARBA00022737"/>
    </source>
</evidence>
<sequence length="1118" mass="124143">MNITTRCVMVSTVWQALVLGLVLTASNLADPIQRFERDNGENCRTQTDILFVLDSSGSITESNWPKVLEFVKRVVLMWDIGPDKVRIGIVTFGNKAYPQFQLNTYETKDEILSAIDDVEWKNENTNTSGAIRYMCDVAYTVANGDRPESRNIAFIMTDGKSSVDYEGEQTIPNARAAREKGVSIFAIGVGDQSETMPTVDGMAAVIDVEDFDSLEEIESSVVAGTTNCEIPDCREENDIVIVVDVSVSMSKHTIGIRDFLFDFIPLYIPFGQDYVTIALISYSDVAQLHFDLARYDSTDDVTNAIMEELVPLYGETNTGSALRLLKDEVLLESRGLRPLRRQIVLLFTDGNSNDMDDTLESAAELKKQHVEIIVISVGNWVNLIEVNGIASDPDSHNVFIVSDTEELGTIADSLHNVLCVANNNCSSNPCMNDGDCRSLVNNYYCECRRFYLGRNCEYYCPIEADVLFLLDSSGSLGQQGFHDLIGATNQLALLLHSEQDDIGIALETFADTTVMVLDLNDRIGKLSQLSSLIAPYNAGSTDTAMALDMMTYFFNINKKPVRVAVIMTDGKSNDFIRTFKAAAMAHSMNVHIITAAVNVHDQLGRLELRDLTSDPDVKNLFFYNTTNALLTDVSPIKNSMMEAICNDVDECQSEPCQNRGSCIDGIFEYSCECPEGYTGVHCERECDGRMDIVFALDASGSIRRSRFPYLKQWVYDFVTQLEIRKGRTRVGVVLFNNVTTIAFNLNDFTEKQDVLQAIDILEWTGGQTNIAAAISVMRSMLTPAKKDRITTTTDIKRVAYPRYAIILTDGQPTVDVLGTPVQAIQARLEAIKLVLVATESKFENELFRLISNDPDPSFLFTVKRFSDLQSVLDSVIKTTCDTINECLSNPCLRRAQCFDQIDRYTCVCPKNLAGVNCQKDCVSRIDLALVFDSSGSVEEYFQLAQNESRRIIEELSVHPDNARIAAVTFHDFATVEFNFDRYNSTEGVLNAIDFIHHGGASNLHGAMELLLSQIFNGENGDRLNARNVVMIFTDGMDYTKTATEIAEVVQTMTSKDIIRIAVALGEEADLAYLQTLVTPGSRPDSNVRTIPSGDLNLLSDRTQRRNAVHTTSGLCALV</sequence>
<dbReference type="SMART" id="SM00181">
    <property type="entry name" value="EGF"/>
    <property type="match status" value="3"/>
</dbReference>
<dbReference type="InterPro" id="IPR018097">
    <property type="entry name" value="EGF_Ca-bd_CS"/>
</dbReference>
<dbReference type="SMART" id="SM00179">
    <property type="entry name" value="EGF_CA"/>
    <property type="match status" value="3"/>
</dbReference>
<reference evidence="12" key="1">
    <citation type="submission" date="2012-12" db="EMBL/GenBank/DDBJ databases">
        <authorList>
            <person name="Hellsten U."/>
            <person name="Grimwood J."/>
            <person name="Chapman J.A."/>
            <person name="Shapiro H."/>
            <person name="Aerts A."/>
            <person name="Otillar R.P."/>
            <person name="Terry A.Y."/>
            <person name="Boore J.L."/>
            <person name="Simakov O."/>
            <person name="Marletaz F."/>
            <person name="Cho S.-J."/>
            <person name="Edsinger-Gonzales E."/>
            <person name="Havlak P."/>
            <person name="Kuo D.-H."/>
            <person name="Larsson T."/>
            <person name="Lv J."/>
            <person name="Arendt D."/>
            <person name="Savage R."/>
            <person name="Osoegawa K."/>
            <person name="de Jong P."/>
            <person name="Lindberg D.R."/>
            <person name="Seaver E.C."/>
            <person name="Weisblat D.A."/>
            <person name="Putnam N.H."/>
            <person name="Grigoriev I.V."/>
            <person name="Rokhsar D.S."/>
        </authorList>
    </citation>
    <scope>NUCLEOTIDE SEQUENCE</scope>
    <source>
        <strain evidence="12">I ESC-2004</strain>
    </source>
</reference>
<dbReference type="EMBL" id="AMQN01006620">
    <property type="status" value="NOT_ANNOTATED_CDS"/>
    <property type="molecule type" value="Genomic_DNA"/>
</dbReference>
<keyword evidence="4 6" id="KW-1015">Disulfide bond</keyword>
<keyword evidence="3" id="KW-0677">Repeat</keyword>
<feature type="domain" description="VWFA" evidence="9">
    <location>
        <begin position="691"/>
        <end position="875"/>
    </location>
</feature>
<keyword evidence="2 7" id="KW-0732">Signal</keyword>
<dbReference type="PANTHER" id="PTHR24020">
    <property type="entry name" value="COLLAGEN ALPHA"/>
    <property type="match status" value="1"/>
</dbReference>
<dbReference type="FunFam" id="2.10.25.10:FF:000004">
    <property type="entry name" value="Neurogenic locus notch 1"/>
    <property type="match status" value="1"/>
</dbReference>
<dbReference type="AlphaFoldDB" id="R7UXV3"/>
<feature type="domain" description="VWFA" evidence="9">
    <location>
        <begin position="48"/>
        <end position="221"/>
    </location>
</feature>
<evidence type="ECO:0000313" key="12">
    <source>
        <dbReference type="Proteomes" id="UP000014760"/>
    </source>
</evidence>
<dbReference type="Pfam" id="PF00092">
    <property type="entry name" value="VWA"/>
    <property type="match status" value="5"/>
</dbReference>
<dbReference type="SUPFAM" id="SSF57196">
    <property type="entry name" value="EGF/Laminin"/>
    <property type="match status" value="1"/>
</dbReference>
<dbReference type="PANTHER" id="PTHR24020:SF84">
    <property type="entry name" value="VWFA DOMAIN-CONTAINING PROTEIN"/>
    <property type="match status" value="1"/>
</dbReference>
<dbReference type="CDD" id="cd00054">
    <property type="entry name" value="EGF_CA"/>
    <property type="match status" value="3"/>
</dbReference>
<organism evidence="10">
    <name type="scientific">Capitella teleta</name>
    <name type="common">Polychaete worm</name>
    <dbReference type="NCBI Taxonomy" id="283909"/>
    <lineage>
        <taxon>Eukaryota</taxon>
        <taxon>Metazoa</taxon>
        <taxon>Spiralia</taxon>
        <taxon>Lophotrochozoa</taxon>
        <taxon>Annelida</taxon>
        <taxon>Polychaeta</taxon>
        <taxon>Sedentaria</taxon>
        <taxon>Scolecida</taxon>
        <taxon>Capitellidae</taxon>
        <taxon>Capitella</taxon>
    </lineage>
</organism>
<feature type="domain" description="VWFA" evidence="9">
    <location>
        <begin position="238"/>
        <end position="414"/>
    </location>
</feature>